<keyword evidence="2" id="KW-1185">Reference proteome</keyword>
<evidence type="ECO:0000313" key="2">
    <source>
        <dbReference type="Proteomes" id="UP000000683"/>
    </source>
</evidence>
<dbReference type="HOGENOM" id="CLU_1811736_0_0_6"/>
<dbReference type="Proteomes" id="UP000000683">
    <property type="component" value="Chromosome"/>
</dbReference>
<gene>
    <name evidence="1" type="ordered locus">ambt_06415</name>
</gene>
<dbReference type="RefSeq" id="WP_013783760.1">
    <property type="nucleotide sequence ID" value="NC_015554.1"/>
</dbReference>
<dbReference type="AlphaFoldDB" id="F5ZCS1"/>
<organism evidence="1 2">
    <name type="scientific">Alteromonas naphthalenivorans</name>
    <dbReference type="NCBI Taxonomy" id="715451"/>
    <lineage>
        <taxon>Bacteria</taxon>
        <taxon>Pseudomonadati</taxon>
        <taxon>Pseudomonadota</taxon>
        <taxon>Gammaproteobacteria</taxon>
        <taxon>Alteromonadales</taxon>
        <taxon>Alteromonadaceae</taxon>
        <taxon>Alteromonas/Salinimonas group</taxon>
        <taxon>Alteromonas</taxon>
    </lineage>
</organism>
<name>F5ZCS1_ALTNA</name>
<evidence type="ECO:0000313" key="1">
    <source>
        <dbReference type="EMBL" id="AEF02820.1"/>
    </source>
</evidence>
<dbReference type="OrthoDB" id="6386276at2"/>
<sequence>MSFRFFVLFIFSWPVAAGELHLVFRESHFLNQYRHEFYINEAQYVYIDDHFKLNDEGKWVPKIPALKIKTLNSDDQTKLINQLVELGVGEWKSEYPASDVSLICDGLSFTLYVKSDTLNMYSSGGCDFPPNYEKVRQILEDL</sequence>
<protein>
    <submittedName>
        <fullName evidence="1">Uncharacterized protein</fullName>
    </submittedName>
</protein>
<accession>F5ZCS1</accession>
<reference evidence="1 2" key="1">
    <citation type="journal article" date="2011" name="J. Bacteriol.">
        <title>Complete genome sequence of the polycyclic aromatic hydrocarbon-degrading bacterium Alteromonas sp. strain SN2.</title>
        <authorList>
            <person name="Jin H.M."/>
            <person name="Jeong H."/>
            <person name="Moon E.J."/>
            <person name="Math R.K."/>
            <person name="Lee K."/>
            <person name="Kim H.J."/>
            <person name="Jeon C.O."/>
            <person name="Oh T.K."/>
            <person name="Kim J.F."/>
        </authorList>
    </citation>
    <scope>NUCLEOTIDE SEQUENCE [LARGE SCALE GENOMIC DNA]</scope>
    <source>
        <strain evidence="2">JCM 17741 / KACC 18427 / KCTC 11700BP / SN2</strain>
    </source>
</reference>
<dbReference type="eggNOG" id="ENOG5032BBI">
    <property type="taxonomic scope" value="Bacteria"/>
</dbReference>
<dbReference type="KEGG" id="alt:ambt_06415"/>
<proteinExistence type="predicted"/>
<dbReference type="EMBL" id="CP002339">
    <property type="protein sequence ID" value="AEF02820.1"/>
    <property type="molecule type" value="Genomic_DNA"/>
</dbReference>